<dbReference type="HOGENOM" id="CLU_1456467_0_0_1"/>
<evidence type="ECO:0000256" key="1">
    <source>
        <dbReference type="SAM" id="Phobius"/>
    </source>
</evidence>
<keyword evidence="1" id="KW-0472">Membrane</keyword>
<reference evidence="2" key="1">
    <citation type="journal article" date="2009" name="PLoS Genet.">
        <title>Sequencing, mapping, and analysis of 27,455 maize full-length cDNAs.</title>
        <authorList>
            <person name="Soderlund C."/>
            <person name="Descour A."/>
            <person name="Kudrna D."/>
            <person name="Bomhoff M."/>
            <person name="Boyd L."/>
            <person name="Currie J."/>
            <person name="Angelova A."/>
            <person name="Collura K."/>
            <person name="Wissotski M."/>
            <person name="Ashley E."/>
            <person name="Morrow D."/>
            <person name="Fernandes J."/>
            <person name="Walbot V."/>
            <person name="Yu Y."/>
        </authorList>
    </citation>
    <scope>NUCLEOTIDE SEQUENCE</scope>
    <source>
        <strain evidence="2">B73</strain>
    </source>
</reference>
<keyword evidence="1" id="KW-1133">Transmembrane helix</keyword>
<evidence type="ECO:0000313" key="2">
    <source>
        <dbReference type="EMBL" id="ACN36001.1"/>
    </source>
</evidence>
<sequence length="186" mass="21289">MQDCCLLHSFRLLLGQYHIIVTVSDLNLYEITGISVTTQLDRGENSKDTTTVVILNYECSVLIRRHPDADLCKRSVRDKRVCEIIRNKNTFPSTDSQASCVSVMLRFPFRSLRRRRLLFLGLRGAIGGAGFLALCRLLGVVCWGCRAVFGTTILSTFFGAILCALFSSRCWWRLQHMWRWSVLQLH</sequence>
<protein>
    <submittedName>
        <fullName evidence="2">Uncharacterized protein</fullName>
    </submittedName>
</protein>
<proteinExistence type="evidence at transcript level"/>
<reference evidence="2" key="2">
    <citation type="submission" date="2012-06" db="EMBL/GenBank/DDBJ databases">
        <authorList>
            <person name="Yu Y."/>
            <person name="Currie J."/>
            <person name="Lomeli R."/>
            <person name="Angelova A."/>
            <person name="Collura K."/>
            <person name="Wissotski M."/>
            <person name="Campos D."/>
            <person name="Kudrna D."/>
            <person name="Golser W."/>
            <person name="Ashely E."/>
            <person name="Descour A."/>
            <person name="Fernandes J."/>
            <person name="Soderlund C."/>
            <person name="Walbot V."/>
        </authorList>
    </citation>
    <scope>NUCLEOTIDE SEQUENCE</scope>
    <source>
        <strain evidence="2">B73</strain>
    </source>
</reference>
<dbReference type="EMBL" id="BT069104">
    <property type="protein sequence ID" value="ACN36001.1"/>
    <property type="molecule type" value="mRNA"/>
</dbReference>
<keyword evidence="1" id="KW-0812">Transmembrane</keyword>
<name>C0PLD5_MAIZE</name>
<dbReference type="AlphaFoldDB" id="C0PLD5"/>
<accession>C0PLD5</accession>
<organism evidence="2">
    <name type="scientific">Zea mays</name>
    <name type="common">Maize</name>
    <dbReference type="NCBI Taxonomy" id="4577"/>
    <lineage>
        <taxon>Eukaryota</taxon>
        <taxon>Viridiplantae</taxon>
        <taxon>Streptophyta</taxon>
        <taxon>Embryophyta</taxon>
        <taxon>Tracheophyta</taxon>
        <taxon>Spermatophyta</taxon>
        <taxon>Magnoliopsida</taxon>
        <taxon>Liliopsida</taxon>
        <taxon>Poales</taxon>
        <taxon>Poaceae</taxon>
        <taxon>PACMAD clade</taxon>
        <taxon>Panicoideae</taxon>
        <taxon>Andropogonodae</taxon>
        <taxon>Andropogoneae</taxon>
        <taxon>Tripsacinae</taxon>
        <taxon>Zea</taxon>
    </lineage>
</organism>
<feature type="transmembrane region" description="Helical" evidence="1">
    <location>
        <begin position="147"/>
        <end position="167"/>
    </location>
</feature>
<feature type="transmembrane region" description="Helical" evidence="1">
    <location>
        <begin position="117"/>
        <end position="141"/>
    </location>
</feature>